<dbReference type="PANTHER" id="PTHR38460:SF1">
    <property type="entry name" value="TAUTOMERASE YOLI-RELATED"/>
    <property type="match status" value="1"/>
</dbReference>
<organism evidence="1 2">
    <name type="scientific">Dyella japonica A8</name>
    <dbReference type="NCBI Taxonomy" id="1217721"/>
    <lineage>
        <taxon>Bacteria</taxon>
        <taxon>Pseudomonadati</taxon>
        <taxon>Pseudomonadota</taxon>
        <taxon>Gammaproteobacteria</taxon>
        <taxon>Lysobacterales</taxon>
        <taxon>Rhodanobacteraceae</taxon>
        <taxon>Dyella</taxon>
    </lineage>
</organism>
<evidence type="ECO:0000313" key="1">
    <source>
        <dbReference type="EMBL" id="AIF46649.1"/>
    </source>
</evidence>
<reference evidence="1 2" key="1">
    <citation type="submission" date="2014-07" db="EMBL/GenBank/DDBJ databases">
        <title>Complete Genome Sequence of Dyella japonica Strain A8 Isolated from Malaysian Tropical Soil.</title>
        <authorList>
            <person name="Hui R.K.H."/>
            <person name="Chen J.-W."/>
            <person name="Chan K.-G."/>
            <person name="Leung F.C.C."/>
        </authorList>
    </citation>
    <scope>NUCLEOTIDE SEQUENCE [LARGE SCALE GENOMIC DNA]</scope>
    <source>
        <strain evidence="1 2">A8</strain>
    </source>
</reference>
<dbReference type="SUPFAM" id="SSF55331">
    <property type="entry name" value="Tautomerase/MIF"/>
    <property type="match status" value="1"/>
</dbReference>
<proteinExistence type="predicted"/>
<keyword evidence="2" id="KW-1185">Reference proteome</keyword>
<dbReference type="Pfam" id="PF14552">
    <property type="entry name" value="Tautomerase_2"/>
    <property type="match status" value="1"/>
</dbReference>
<dbReference type="KEGG" id="dja:HY57_04920"/>
<name>A0A075JXQ3_9GAMM</name>
<dbReference type="PATRIC" id="fig|1217721.7.peg.1031"/>
<sequence length="126" mass="14649">MPLVRISLRRGKSPHHLAAIRNSIYRAMTESFNVPQNDRFIVMHQHDADEFDYDPHYLDITRSDDLVIIQIACNNTRTVEQKQAFYKRTAELLSEEPGLRPQDVFINLLETGKENWSFGNGIAQYV</sequence>
<dbReference type="AlphaFoldDB" id="A0A075JXQ3"/>
<dbReference type="PANTHER" id="PTHR38460">
    <property type="entry name" value="TAUTOMERASE YOLI-RELATED"/>
    <property type="match status" value="1"/>
</dbReference>
<dbReference type="InterPro" id="IPR014347">
    <property type="entry name" value="Tautomerase/MIF_sf"/>
</dbReference>
<accession>A0A075JXQ3</accession>
<dbReference type="InterPro" id="IPR037479">
    <property type="entry name" value="Tauto_MSAD"/>
</dbReference>
<dbReference type="Gene3D" id="3.30.429.10">
    <property type="entry name" value="Macrophage Migration Inhibitory Factor"/>
    <property type="match status" value="1"/>
</dbReference>
<dbReference type="OrthoDB" id="9804765at2"/>
<dbReference type="RefSeq" id="WP_019463964.1">
    <property type="nucleotide sequence ID" value="NZ_ALOY01000097.1"/>
</dbReference>
<dbReference type="EMBL" id="CP008884">
    <property type="protein sequence ID" value="AIF46649.1"/>
    <property type="molecule type" value="Genomic_DNA"/>
</dbReference>
<evidence type="ECO:0000313" key="2">
    <source>
        <dbReference type="Proteomes" id="UP000027987"/>
    </source>
</evidence>
<protein>
    <submittedName>
        <fullName evidence="1">4-oxalocrotonate tautomerase</fullName>
    </submittedName>
</protein>
<dbReference type="Proteomes" id="UP000027987">
    <property type="component" value="Chromosome"/>
</dbReference>
<dbReference type="STRING" id="1217721.HY57_04920"/>
<gene>
    <name evidence="1" type="ORF">HY57_04920</name>
</gene>
<dbReference type="HOGENOM" id="CLU_148073_0_0_6"/>